<dbReference type="Pfam" id="PF00440">
    <property type="entry name" value="TetR_N"/>
    <property type="match status" value="1"/>
</dbReference>
<dbReference type="RefSeq" id="WP_007181461.1">
    <property type="nucleotide sequence ID" value="NZ_LR699553.1"/>
</dbReference>
<proteinExistence type="predicted"/>
<dbReference type="Gene3D" id="1.10.357.10">
    <property type="entry name" value="Tetracycline Repressor, domain 2"/>
    <property type="match status" value="1"/>
</dbReference>
<evidence type="ECO:0000256" key="4">
    <source>
        <dbReference type="PROSITE-ProRule" id="PRU00335"/>
    </source>
</evidence>
<evidence type="ECO:0000256" key="3">
    <source>
        <dbReference type="ARBA" id="ARBA00023163"/>
    </source>
</evidence>
<evidence type="ECO:0000259" key="5">
    <source>
        <dbReference type="PROSITE" id="PS50977"/>
    </source>
</evidence>
<evidence type="ECO:0000256" key="2">
    <source>
        <dbReference type="ARBA" id="ARBA00023125"/>
    </source>
</evidence>
<dbReference type="Proteomes" id="UP000325811">
    <property type="component" value="Chromosome I"/>
</dbReference>
<feature type="domain" description="HTH tetR-type" evidence="5">
    <location>
        <begin position="5"/>
        <end position="65"/>
    </location>
</feature>
<dbReference type="InterPro" id="IPR009057">
    <property type="entry name" value="Homeodomain-like_sf"/>
</dbReference>
<accession>A0A5Q4Z701</accession>
<dbReference type="PANTHER" id="PTHR47506:SF1">
    <property type="entry name" value="HTH-TYPE TRANSCRIPTIONAL REGULATOR YJDC"/>
    <property type="match status" value="1"/>
</dbReference>
<evidence type="ECO:0000313" key="7">
    <source>
        <dbReference type="Proteomes" id="UP000325811"/>
    </source>
</evidence>
<dbReference type="InterPro" id="IPR036271">
    <property type="entry name" value="Tet_transcr_reg_TetR-rel_C_sf"/>
</dbReference>
<keyword evidence="1" id="KW-0805">Transcription regulation</keyword>
<dbReference type="GO" id="GO:0003677">
    <property type="term" value="F:DNA binding"/>
    <property type="evidence" value="ECO:0007669"/>
    <property type="project" value="UniProtKB-UniRule"/>
</dbReference>
<protein>
    <submittedName>
        <fullName evidence="6">Transcriptional regulator</fullName>
    </submittedName>
</protein>
<evidence type="ECO:0000256" key="1">
    <source>
        <dbReference type="ARBA" id="ARBA00023015"/>
    </source>
</evidence>
<dbReference type="AlphaFoldDB" id="A0A5Q4Z701"/>
<keyword evidence="7" id="KW-1185">Reference proteome</keyword>
<dbReference type="EMBL" id="LR699553">
    <property type="protein sequence ID" value="VVD29015.1"/>
    <property type="molecule type" value="Genomic_DNA"/>
</dbReference>
<dbReference type="InterPro" id="IPR054156">
    <property type="entry name" value="YxaF_TetR_C"/>
</dbReference>
<dbReference type="InterPro" id="IPR001647">
    <property type="entry name" value="HTH_TetR"/>
</dbReference>
<dbReference type="SUPFAM" id="SSF48498">
    <property type="entry name" value="Tetracyclin repressor-like, C-terminal domain"/>
    <property type="match status" value="1"/>
</dbReference>
<sequence>MPPAAVSKDEIVDRLFNVFRDQGFEGASLADLSRATGLGKSSLYHHFPNGKEQMAKAVLERATAWIDAEILAAAQGSGSLKARVRRIVATFDKLYSGGRSPCVLGQLAGSEIGAEARQDLREAFAHWIGAIEVLARDSGMPPVRARHFAEDWVALVQGVLTLQAASGDAGPFKRAMNTLLDLTKDETSRS</sequence>
<dbReference type="KEGG" id="pdio:PDMSB3_2559"/>
<dbReference type="SUPFAM" id="SSF46689">
    <property type="entry name" value="Homeodomain-like"/>
    <property type="match status" value="1"/>
</dbReference>
<name>A0A5Q4Z701_9BURK</name>
<dbReference type="PROSITE" id="PS50977">
    <property type="entry name" value="HTH_TETR_2"/>
    <property type="match status" value="1"/>
</dbReference>
<keyword evidence="2 4" id="KW-0238">DNA-binding</keyword>
<evidence type="ECO:0000313" key="6">
    <source>
        <dbReference type="EMBL" id="VVD29015.1"/>
    </source>
</evidence>
<keyword evidence="3" id="KW-0804">Transcription</keyword>
<reference evidence="6 7" key="1">
    <citation type="submission" date="2019-08" db="EMBL/GenBank/DDBJ databases">
        <authorList>
            <person name="Herpell B J."/>
        </authorList>
    </citation>
    <scope>NUCLEOTIDE SEQUENCE [LARGE SCALE GENOMIC DNA]</scope>
    <source>
        <strain evidence="7">Msb3</strain>
    </source>
</reference>
<organism evidence="6 7">
    <name type="scientific">Paraburkholderia dioscoreae</name>
    <dbReference type="NCBI Taxonomy" id="2604047"/>
    <lineage>
        <taxon>Bacteria</taxon>
        <taxon>Pseudomonadati</taxon>
        <taxon>Pseudomonadota</taxon>
        <taxon>Betaproteobacteria</taxon>
        <taxon>Burkholderiales</taxon>
        <taxon>Burkholderiaceae</taxon>
        <taxon>Paraburkholderia</taxon>
    </lineage>
</organism>
<dbReference type="PANTHER" id="PTHR47506">
    <property type="entry name" value="TRANSCRIPTIONAL REGULATORY PROTEIN"/>
    <property type="match status" value="1"/>
</dbReference>
<dbReference type="Pfam" id="PF21993">
    <property type="entry name" value="TetR_C_13_2"/>
    <property type="match status" value="1"/>
</dbReference>
<gene>
    <name evidence="6" type="ORF">PDMSB3_2559</name>
</gene>
<feature type="DNA-binding region" description="H-T-H motif" evidence="4">
    <location>
        <begin position="28"/>
        <end position="47"/>
    </location>
</feature>